<dbReference type="PANTHER" id="PTHR34856:SF2">
    <property type="entry name" value="PROTEIN NRFD"/>
    <property type="match status" value="1"/>
</dbReference>
<feature type="transmembrane region" description="Helical" evidence="7">
    <location>
        <begin position="62"/>
        <end position="85"/>
    </location>
</feature>
<dbReference type="Gene3D" id="1.20.1630.10">
    <property type="entry name" value="Formate dehydrogenase/DMSO reductase domain"/>
    <property type="match status" value="1"/>
</dbReference>
<comment type="similarity">
    <text evidence="2">Belongs to the NrfD family.</text>
</comment>
<evidence type="ECO:0000256" key="6">
    <source>
        <dbReference type="ARBA" id="ARBA00023136"/>
    </source>
</evidence>
<proteinExistence type="inferred from homology"/>
<evidence type="ECO:0000313" key="9">
    <source>
        <dbReference type="Proteomes" id="UP000599024"/>
    </source>
</evidence>
<feature type="transmembrane region" description="Helical" evidence="7">
    <location>
        <begin position="318"/>
        <end position="343"/>
    </location>
</feature>
<keyword evidence="4 7" id="KW-0812">Transmembrane</keyword>
<accession>A0A8J6NCG8</accession>
<evidence type="ECO:0000256" key="7">
    <source>
        <dbReference type="SAM" id="Phobius"/>
    </source>
</evidence>
<keyword evidence="3" id="KW-1003">Cell membrane</keyword>
<reference evidence="8 9" key="1">
    <citation type="submission" date="2020-08" db="EMBL/GenBank/DDBJ databases">
        <title>Bridging the membrane lipid divide: bacteria of the FCB group superphylum have the potential to synthesize archaeal ether lipids.</title>
        <authorList>
            <person name="Villanueva L."/>
            <person name="Von Meijenfeldt F.A.B."/>
            <person name="Westbye A.B."/>
            <person name="Yadav S."/>
            <person name="Hopmans E.C."/>
            <person name="Dutilh B.E."/>
            <person name="Sinninghe Damste J.S."/>
        </authorList>
    </citation>
    <scope>NUCLEOTIDE SEQUENCE [LARGE SCALE GENOMIC DNA]</scope>
    <source>
        <strain evidence="8">NIOZ-UU81</strain>
    </source>
</reference>
<name>A0A8J6NCG8_9BACT</name>
<comment type="subcellular location">
    <subcellularLocation>
        <location evidence="1">Cell membrane</location>
        <topology evidence="1">Multi-pass membrane protein</topology>
    </subcellularLocation>
</comment>
<dbReference type="Proteomes" id="UP000599024">
    <property type="component" value="Unassembled WGS sequence"/>
</dbReference>
<evidence type="ECO:0000256" key="4">
    <source>
        <dbReference type="ARBA" id="ARBA00022692"/>
    </source>
</evidence>
<evidence type="ECO:0000256" key="1">
    <source>
        <dbReference type="ARBA" id="ARBA00004651"/>
    </source>
</evidence>
<evidence type="ECO:0000256" key="3">
    <source>
        <dbReference type="ARBA" id="ARBA00022475"/>
    </source>
</evidence>
<feature type="transmembrane region" description="Helical" evidence="7">
    <location>
        <begin position="246"/>
        <end position="263"/>
    </location>
</feature>
<dbReference type="InterPro" id="IPR052049">
    <property type="entry name" value="Electron_transfer_protein"/>
</dbReference>
<feature type="transmembrane region" description="Helical" evidence="7">
    <location>
        <begin position="23"/>
        <end position="42"/>
    </location>
</feature>
<dbReference type="InterPro" id="IPR005614">
    <property type="entry name" value="NrfD-like"/>
</dbReference>
<dbReference type="PANTHER" id="PTHR34856">
    <property type="entry name" value="PROTEIN NRFD"/>
    <property type="match status" value="1"/>
</dbReference>
<evidence type="ECO:0000256" key="5">
    <source>
        <dbReference type="ARBA" id="ARBA00022989"/>
    </source>
</evidence>
<gene>
    <name evidence="8" type="primary">nrfD</name>
    <name evidence="8" type="ORF">H8E79_09125</name>
</gene>
<comment type="caution">
    <text evidence="8">The sequence shown here is derived from an EMBL/GenBank/DDBJ whole genome shotgun (WGS) entry which is preliminary data.</text>
</comment>
<evidence type="ECO:0000313" key="8">
    <source>
        <dbReference type="EMBL" id="MBC8209310.1"/>
    </source>
</evidence>
<feature type="transmembrane region" description="Helical" evidence="7">
    <location>
        <begin position="202"/>
        <end position="225"/>
    </location>
</feature>
<organism evidence="8 9">
    <name type="scientific">Candidatus Desulfatifera sulfidica</name>
    <dbReference type="NCBI Taxonomy" id="2841691"/>
    <lineage>
        <taxon>Bacteria</taxon>
        <taxon>Pseudomonadati</taxon>
        <taxon>Thermodesulfobacteriota</taxon>
        <taxon>Desulfobulbia</taxon>
        <taxon>Desulfobulbales</taxon>
        <taxon>Desulfobulbaceae</taxon>
        <taxon>Candidatus Desulfatifera</taxon>
    </lineage>
</organism>
<dbReference type="AlphaFoldDB" id="A0A8J6NCG8"/>
<feature type="transmembrane region" description="Helical" evidence="7">
    <location>
        <begin position="355"/>
        <end position="378"/>
    </location>
</feature>
<keyword evidence="6 7" id="KW-0472">Membrane</keyword>
<sequence length="393" mass="42759">MTNELSLSANAELRIATPLFNKLMLLMAGFILIGVAGGIYAQTVGHHHAFANTREMPWGMLIGVYAFFAIISTGLCLLAAMSHIFGGNKLAPLGNRMVWLSIAAIMGAFTVIGLEIENPWRMPIGNVFFPNLTSNIWWMGTLYGMAVGFMLVEFYLILTKKYSTAVILGVMGAVAEASANSNLGAVFASLNARPFWYGSQLPIFFLGCAFLSGAAAIIIFTHYAQLLRRSEMNKTTFEAMQTAGKVMGLMLFLISIATAWKYINALVGSEETILAAQALISGPLAINFWLFEITIGLLIPFALLMVTRLNSIQAMSTAALMVLVGQFFSRYNMVAAGEIVPIYRGFDELPTYFSYMPSAAEFSLVFGGIGVLGLGFLLGERFFGKAFETNGHH</sequence>
<feature type="transmembrane region" description="Helical" evidence="7">
    <location>
        <begin position="165"/>
        <end position="190"/>
    </location>
</feature>
<keyword evidence="5 7" id="KW-1133">Transmembrane helix</keyword>
<dbReference type="EMBL" id="JACNLK010000088">
    <property type="protein sequence ID" value="MBC8209310.1"/>
    <property type="molecule type" value="Genomic_DNA"/>
</dbReference>
<feature type="transmembrane region" description="Helical" evidence="7">
    <location>
        <begin position="283"/>
        <end position="306"/>
    </location>
</feature>
<dbReference type="Pfam" id="PF03916">
    <property type="entry name" value="NrfD"/>
    <property type="match status" value="1"/>
</dbReference>
<evidence type="ECO:0000256" key="2">
    <source>
        <dbReference type="ARBA" id="ARBA00008929"/>
    </source>
</evidence>
<protein>
    <submittedName>
        <fullName evidence="8">Polysulfide reductase NrfD</fullName>
    </submittedName>
</protein>
<dbReference type="GO" id="GO:0005886">
    <property type="term" value="C:plasma membrane"/>
    <property type="evidence" value="ECO:0007669"/>
    <property type="project" value="UniProtKB-SubCell"/>
</dbReference>
<feature type="transmembrane region" description="Helical" evidence="7">
    <location>
        <begin position="136"/>
        <end position="158"/>
    </location>
</feature>
<feature type="transmembrane region" description="Helical" evidence="7">
    <location>
        <begin position="97"/>
        <end position="116"/>
    </location>
</feature>